<proteinExistence type="predicted"/>
<dbReference type="Pfam" id="PF25794">
    <property type="entry name" value="SACS"/>
    <property type="match status" value="1"/>
</dbReference>
<feature type="domain" description="Sacsin/Nov" evidence="2">
    <location>
        <begin position="28"/>
        <end position="125"/>
    </location>
</feature>
<feature type="domain" description="Protein NO VEIN C-terminal" evidence="1">
    <location>
        <begin position="885"/>
        <end position="979"/>
    </location>
</feature>
<accession>E4U3H6</accession>
<dbReference type="InterPro" id="IPR052957">
    <property type="entry name" value="Auxin_embryo_med"/>
</dbReference>
<dbReference type="InterPro" id="IPR058210">
    <property type="entry name" value="SACS/Nov_dom"/>
</dbReference>
<evidence type="ECO:0000313" key="4">
    <source>
        <dbReference type="Proteomes" id="UP000008721"/>
    </source>
</evidence>
<sequence length="1006" mass="115528">MSIAELTQKRLSHVESCKLNGDNSHRIIANLYSDSTHFLYELLQNAQDAEATSVSFELYSDRLETSHNGRAFSFTDVESITTIGSSTKSNEPNKIGKFGAGFKSVFSITDTPHIYSGTYNFKISDYIIPETIDPLENQSDERTSVILPFDRAEIDAKTLYDSIAKRLRSIGKEELLFLSNLCRIGWKIGDEAGYVKKATDEASETRSLITLETHNKTERFELYRRGFTIENKLLECKIAFALNADGRYVSIGTNPLYVFFPTVVPTNLQFLVHAPYKTTPNRETMNFSDPQNQTITDNIIELYKSVLKDMAERKVLDVETMGLFPLSSQSGELSQKLFEASVFLFKTHPLIPTQEGGYALPSSLFSLNAELDLEFFYESQIHTLFEKTTWINEAFYKPIHLVLKRFLNSYLGVMEYKLNDILHNITEEYLVQQSNGWMGTLYDQFDKARHHVNLYLSTRLLARLEDGRQIPFKSQKEEVQVYIHPGISTGFQCLHPDATASTGAKSFLNSIGVKTPDIIDEIKEFILPVLITLSKDSDSTEKYLQGMKTLLQLYHESEPSNQTRIVELIKTSACILSVHKGESKAARSQDIYLPTEPLKRWFIGDTSITMMDGALWAVLSSSDLGTSLPFQTRPVIQTIAPHIDAIQKERLRHTPSIADRGGDDFSWEGLEYLLSTSIDKELSLIIWNFLISYLEEKKNILRGYYRWQSPSNNHEKEFDSKICVLLKQTTWLYDHDGDTYKPTELKPDALMEEYGYDSLSIDVKESLALLSFKTDAIEELEKQGYKIITPDEAEAFETFKKLQQQAIEEEEPVMWNPASPNIAAWVSDTDPDMKTDIETYEPKQKKPKDLRNQTSQSFFDDYDEEELYIPVIPKSIRKAIGEWSERYVYRYLQDFCEQNADKGYHVRWMNEEKNLGWGYDFVLMKGEKELRYIEVKGRASNTGEIEISKTQWEFAKFLYDKNEGDKYSIFIVQNAGKSYAKLIPINNPVKMWLDGNLSMLKIELSY</sequence>
<dbReference type="InterPro" id="IPR036890">
    <property type="entry name" value="HATPase_C_sf"/>
</dbReference>
<evidence type="ECO:0000313" key="3">
    <source>
        <dbReference type="EMBL" id="ADR35242.1"/>
    </source>
</evidence>
<dbReference type="HOGENOM" id="CLU_298586_0_0_7"/>
<dbReference type="NCBIfam" id="NF047352">
    <property type="entry name" value="P_loop_sacsin"/>
    <property type="match status" value="1"/>
</dbReference>
<evidence type="ECO:0000259" key="1">
    <source>
        <dbReference type="Pfam" id="PF13020"/>
    </source>
</evidence>
<evidence type="ECO:0000259" key="2">
    <source>
        <dbReference type="Pfam" id="PF25794"/>
    </source>
</evidence>
<dbReference type="InterPro" id="IPR024975">
    <property type="entry name" value="NOV_C"/>
</dbReference>
<dbReference type="PANTHER" id="PTHR32387">
    <property type="entry name" value="WU:FJ29H11"/>
    <property type="match status" value="1"/>
</dbReference>
<dbReference type="KEGG" id="sku:Sulku_2587"/>
<keyword evidence="4" id="KW-1185">Reference proteome</keyword>
<dbReference type="eggNOG" id="COG0210">
    <property type="taxonomic scope" value="Bacteria"/>
</dbReference>
<dbReference type="PANTHER" id="PTHR32387:SF0">
    <property type="entry name" value="PROTEIN NO VEIN"/>
    <property type="match status" value="1"/>
</dbReference>
<reference evidence="3 4" key="1">
    <citation type="journal article" date="2012" name="Stand. Genomic Sci.">
        <title>Complete genome sequence of the sulfur compounds oxidizing chemolithoautotroph Sulfuricurvum kujiense type strain (YK-1(T)).</title>
        <authorList>
            <person name="Han C."/>
            <person name="Kotsyurbenko O."/>
            <person name="Chertkov O."/>
            <person name="Held B."/>
            <person name="Lapidus A."/>
            <person name="Nolan M."/>
            <person name="Lucas S."/>
            <person name="Hammon N."/>
            <person name="Deshpande S."/>
            <person name="Cheng J.F."/>
            <person name="Tapia R."/>
            <person name="Goodwin L.A."/>
            <person name="Pitluck S."/>
            <person name="Liolios K."/>
            <person name="Pagani I."/>
            <person name="Ivanova N."/>
            <person name="Mavromatis K."/>
            <person name="Mikhailova N."/>
            <person name="Pati A."/>
            <person name="Chen A."/>
            <person name="Palaniappan K."/>
            <person name="Land M."/>
            <person name="Hauser L."/>
            <person name="Chang Y.J."/>
            <person name="Jeffries C.D."/>
            <person name="Brambilla E.M."/>
            <person name="Rohde M."/>
            <person name="Spring S."/>
            <person name="Sikorski J."/>
            <person name="Goker M."/>
            <person name="Woyke T."/>
            <person name="Bristow J."/>
            <person name="Eisen J.A."/>
            <person name="Markowitz V."/>
            <person name="Hugenholtz P."/>
            <person name="Kyrpides N.C."/>
            <person name="Klenk H.P."/>
            <person name="Detter J.C."/>
        </authorList>
    </citation>
    <scope>NUCLEOTIDE SEQUENCE [LARGE SCALE GENOMIC DNA]</scope>
    <source>
        <strain evidence="4">ATCC BAA-921 / DSM 16994 / JCM 11577 / YK-1</strain>
    </source>
</reference>
<dbReference type="RefSeq" id="WP_013449854.1">
    <property type="nucleotide sequence ID" value="NC_014754.1"/>
</dbReference>
<keyword evidence="3" id="KW-0614">Plasmid</keyword>
<geneLocation type="plasmid" evidence="3 4">
    <name>pSULKU01</name>
</geneLocation>
<dbReference type="Pfam" id="PF13020">
    <property type="entry name" value="NOV_C"/>
    <property type="match status" value="1"/>
</dbReference>
<gene>
    <name evidence="3" type="ordered locus">Sulku_2587</name>
</gene>
<protein>
    <submittedName>
        <fullName evidence="3">Uncharacterized protein</fullName>
    </submittedName>
</protein>
<name>E4U3H6_SULKY</name>
<organism evidence="3 4">
    <name type="scientific">Sulfuricurvum kujiense (strain ATCC BAA-921 / DSM 16994 / JCM 11577 / YK-1)</name>
    <dbReference type="NCBI Taxonomy" id="709032"/>
    <lineage>
        <taxon>Bacteria</taxon>
        <taxon>Pseudomonadati</taxon>
        <taxon>Campylobacterota</taxon>
        <taxon>Epsilonproteobacteria</taxon>
        <taxon>Campylobacterales</taxon>
        <taxon>Sulfurimonadaceae</taxon>
        <taxon>Sulfuricurvum</taxon>
    </lineage>
</organism>
<dbReference type="AlphaFoldDB" id="E4U3H6"/>
<dbReference type="Gene3D" id="3.30.565.10">
    <property type="entry name" value="Histidine kinase-like ATPase, C-terminal domain"/>
    <property type="match status" value="1"/>
</dbReference>
<dbReference type="EMBL" id="CP002356">
    <property type="protein sequence ID" value="ADR35242.1"/>
    <property type="molecule type" value="Genomic_DNA"/>
</dbReference>
<dbReference type="SUPFAM" id="SSF55874">
    <property type="entry name" value="ATPase domain of HSP90 chaperone/DNA topoisomerase II/histidine kinase"/>
    <property type="match status" value="1"/>
</dbReference>
<dbReference type="Proteomes" id="UP000008721">
    <property type="component" value="Plasmid pSULKU01"/>
</dbReference>